<dbReference type="Proteomes" id="UP000006294">
    <property type="component" value="Chromosome"/>
</dbReference>
<dbReference type="PROSITE" id="PS50883">
    <property type="entry name" value="EAL"/>
    <property type="match status" value="1"/>
</dbReference>
<dbReference type="eggNOG" id="COG2200">
    <property type="taxonomic scope" value="Bacteria"/>
</dbReference>
<organism evidence="2 3">
    <name type="scientific">Amphibacillus xylanus (strain ATCC 51415 / DSM 6626 / JCM 7361 / LMG 17667 / NBRC 15112 / Ep01)</name>
    <dbReference type="NCBI Taxonomy" id="698758"/>
    <lineage>
        <taxon>Bacteria</taxon>
        <taxon>Bacillati</taxon>
        <taxon>Bacillota</taxon>
        <taxon>Bacilli</taxon>
        <taxon>Bacillales</taxon>
        <taxon>Bacillaceae</taxon>
        <taxon>Amphibacillus</taxon>
    </lineage>
</organism>
<protein>
    <recommendedName>
        <fullName evidence="1">EAL domain-containing protein</fullName>
    </recommendedName>
</protein>
<dbReference type="STRING" id="698758.AXY_20150"/>
<proteinExistence type="predicted"/>
<dbReference type="GO" id="GO:0071111">
    <property type="term" value="F:cyclic-guanylate-specific phosphodiesterase activity"/>
    <property type="evidence" value="ECO:0007669"/>
    <property type="project" value="InterPro"/>
</dbReference>
<keyword evidence="3" id="KW-1185">Reference proteome</keyword>
<dbReference type="InterPro" id="IPR001633">
    <property type="entry name" value="EAL_dom"/>
</dbReference>
<dbReference type="KEGG" id="axl:AXY_20150"/>
<dbReference type="SUPFAM" id="SSF141868">
    <property type="entry name" value="EAL domain-like"/>
    <property type="match status" value="1"/>
</dbReference>
<evidence type="ECO:0000313" key="2">
    <source>
        <dbReference type="EMBL" id="BAM48147.1"/>
    </source>
</evidence>
<dbReference type="CDD" id="cd01948">
    <property type="entry name" value="EAL"/>
    <property type="match status" value="1"/>
</dbReference>
<dbReference type="RefSeq" id="WP_015010733.1">
    <property type="nucleotide sequence ID" value="NC_018704.1"/>
</dbReference>
<evidence type="ECO:0000259" key="1">
    <source>
        <dbReference type="PROSITE" id="PS50883"/>
    </source>
</evidence>
<evidence type="ECO:0000313" key="3">
    <source>
        <dbReference type="Proteomes" id="UP000006294"/>
    </source>
</evidence>
<dbReference type="Pfam" id="PF00563">
    <property type="entry name" value="EAL"/>
    <property type="match status" value="1"/>
</dbReference>
<dbReference type="HOGENOM" id="CLU_000445_70_50_9"/>
<feature type="domain" description="EAL" evidence="1">
    <location>
        <begin position="1"/>
        <end position="241"/>
    </location>
</feature>
<dbReference type="InterPro" id="IPR050706">
    <property type="entry name" value="Cyclic-di-GMP_PDE-like"/>
</dbReference>
<dbReference type="SMART" id="SM00052">
    <property type="entry name" value="EAL"/>
    <property type="match status" value="1"/>
</dbReference>
<gene>
    <name evidence="2" type="ordered locus">AXY_20150</name>
</gene>
<dbReference type="AlphaFoldDB" id="K0J4G8"/>
<dbReference type="Gene3D" id="3.20.20.450">
    <property type="entry name" value="EAL domain"/>
    <property type="match status" value="1"/>
</dbReference>
<sequence>MLIDHFIEKRLFTHNFQPIYHLNSHQCLGFEALMRPFDFPNPELAFEAAKRAGRLYDLDTASIELVMRSFRDSRLSDGDAVLFINVLPSTLINPNFSTFIYHTLHTNQLRADQIVLEISESEQMDQLLDSFHMIHDLVDYGFQFALDDVGKGYSNFDVIIEFPFKYIKLDRLFSTQLHLSSKKKALVQLFRDYCRDQQIQLVLEGLETRQEYLFAMQLGVEVAQGYFLGRPKAIEEVRAFL</sequence>
<accession>K0J4G8</accession>
<dbReference type="PANTHER" id="PTHR33121">
    <property type="entry name" value="CYCLIC DI-GMP PHOSPHODIESTERASE PDEF"/>
    <property type="match status" value="1"/>
</dbReference>
<dbReference type="PANTHER" id="PTHR33121:SF76">
    <property type="entry name" value="SIGNALING PROTEIN"/>
    <property type="match status" value="1"/>
</dbReference>
<dbReference type="OrthoDB" id="581425at2"/>
<name>K0J4G8_AMPXN</name>
<reference evidence="2 3" key="1">
    <citation type="submission" date="2011-01" db="EMBL/GenBank/DDBJ databases">
        <title>Whole genome sequence of Amphibacillus xylinus NBRC 15112.</title>
        <authorList>
            <person name="Nakazawa H."/>
            <person name="Katano Y."/>
            <person name="Nakamura S."/>
            <person name="Sasagawa M."/>
            <person name="Fukada J."/>
            <person name="Arai T."/>
            <person name="Sasakura N."/>
            <person name="Mochizuki D."/>
            <person name="Hosoyama A."/>
            <person name="Harada K."/>
            <person name="Horikawa H."/>
            <person name="Kato Y."/>
            <person name="Harada T."/>
            <person name="Sasaki K."/>
            <person name="Sekiguchi M."/>
            <person name="Hodoyama M."/>
            <person name="Nishiko R."/>
            <person name="Narita H."/>
            <person name="Hanamaki A."/>
            <person name="Hata C."/>
            <person name="Konno Y."/>
            <person name="Niimura Y."/>
            <person name="Yamazaki S."/>
            <person name="Fujita N."/>
        </authorList>
    </citation>
    <scope>NUCLEOTIDE SEQUENCE [LARGE SCALE GENOMIC DNA]</scope>
    <source>
        <strain evidence="3">ATCC 51415 / DSM 6626 / JCM 7361 / LMG 17667 / NBRC 15112 / Ep01</strain>
    </source>
</reference>
<dbReference type="EMBL" id="AP012050">
    <property type="protein sequence ID" value="BAM48147.1"/>
    <property type="molecule type" value="Genomic_DNA"/>
</dbReference>
<dbReference type="InterPro" id="IPR035919">
    <property type="entry name" value="EAL_sf"/>
</dbReference>